<evidence type="ECO:0000313" key="10">
    <source>
        <dbReference type="EMBL" id="GAA2267831.1"/>
    </source>
</evidence>
<dbReference type="PANTHER" id="PTHR42718:SF46">
    <property type="entry name" value="BLR6921 PROTEIN"/>
    <property type="match status" value="1"/>
</dbReference>
<dbReference type="Pfam" id="PF07690">
    <property type="entry name" value="MFS_1"/>
    <property type="match status" value="1"/>
</dbReference>
<feature type="transmembrane region" description="Helical" evidence="8">
    <location>
        <begin position="25"/>
        <end position="49"/>
    </location>
</feature>
<proteinExistence type="predicted"/>
<dbReference type="Gene3D" id="1.20.1250.20">
    <property type="entry name" value="MFS general substrate transporter like domains"/>
    <property type="match status" value="1"/>
</dbReference>
<feature type="transmembrane region" description="Helical" evidence="8">
    <location>
        <begin position="341"/>
        <end position="362"/>
    </location>
</feature>
<dbReference type="SUPFAM" id="SSF103473">
    <property type="entry name" value="MFS general substrate transporter"/>
    <property type="match status" value="1"/>
</dbReference>
<feature type="transmembrane region" description="Helical" evidence="8">
    <location>
        <begin position="237"/>
        <end position="260"/>
    </location>
</feature>
<feature type="transmembrane region" description="Helical" evidence="8">
    <location>
        <begin position="152"/>
        <end position="173"/>
    </location>
</feature>
<organism evidence="10 11">
    <name type="scientific">Kitasatospora cystarginea</name>
    <dbReference type="NCBI Taxonomy" id="58350"/>
    <lineage>
        <taxon>Bacteria</taxon>
        <taxon>Bacillati</taxon>
        <taxon>Actinomycetota</taxon>
        <taxon>Actinomycetes</taxon>
        <taxon>Kitasatosporales</taxon>
        <taxon>Streptomycetaceae</taxon>
        <taxon>Kitasatospora</taxon>
    </lineage>
</organism>
<dbReference type="Gene3D" id="1.20.1720.10">
    <property type="entry name" value="Multidrug resistance protein D"/>
    <property type="match status" value="1"/>
</dbReference>
<name>A0ABP5RQX2_9ACTN</name>
<feature type="transmembrane region" description="Helical" evidence="8">
    <location>
        <begin position="418"/>
        <end position="436"/>
    </location>
</feature>
<keyword evidence="3" id="KW-1003">Cell membrane</keyword>
<accession>A0ABP5RQX2</accession>
<feature type="transmembrane region" description="Helical" evidence="8">
    <location>
        <begin position="122"/>
        <end position="140"/>
    </location>
</feature>
<comment type="subcellular location">
    <subcellularLocation>
        <location evidence="1">Cell membrane</location>
        <topology evidence="1">Multi-pass membrane protein</topology>
    </subcellularLocation>
</comment>
<evidence type="ECO:0000256" key="6">
    <source>
        <dbReference type="ARBA" id="ARBA00023136"/>
    </source>
</evidence>
<dbReference type="EMBL" id="BAAATR010000035">
    <property type="protein sequence ID" value="GAA2267831.1"/>
    <property type="molecule type" value="Genomic_DNA"/>
</dbReference>
<evidence type="ECO:0000256" key="3">
    <source>
        <dbReference type="ARBA" id="ARBA00022475"/>
    </source>
</evidence>
<dbReference type="InterPro" id="IPR011701">
    <property type="entry name" value="MFS"/>
</dbReference>
<dbReference type="CDD" id="cd17321">
    <property type="entry name" value="MFS_MMR_MDR_like"/>
    <property type="match status" value="1"/>
</dbReference>
<evidence type="ECO:0000256" key="5">
    <source>
        <dbReference type="ARBA" id="ARBA00022989"/>
    </source>
</evidence>
<evidence type="ECO:0000256" key="7">
    <source>
        <dbReference type="ARBA" id="ARBA00023251"/>
    </source>
</evidence>
<feature type="transmembrane region" description="Helical" evidence="8">
    <location>
        <begin position="92"/>
        <end position="110"/>
    </location>
</feature>
<sequence length="497" mass="50157">MTHSSTNAGPTAPAEPGTGPGRPALVLLFLCLADLMVVLDATIVNVALPSMESGLGMSQNSLQWVVNVYALLFGGFLILNGRLGDVFGRKRLLLAGVVVFTAASVLNGLATDAWVLIVGRGLQGLGGAMIAPAGLSIINTSFQDTSMRTKALAAWSSIAAAGGALGLLLGGLLTTTLSWHWIFFVNIPIGVAVLLGSRLIPDSRTEAGDRSVDVFGATTVTGGLLLLVLMLSNGDSWGWSSARTLGVAGAAAVLLAAFAVSSLRGRAPIVPFGIFRIRSLAVADLVLLMLTSGIFSMFFFSALYLQHVLDYSPLRAGLAFLPAAVGVMAGAGLAQPVMGKLGPVPVGTTGLGLGAVGMVLLSRLPSAGSYAGDLLPGLLTLSVGLGVAFVPITLLATSGVPQRDAGLASGLYQTVQQIGGALGLAVLSTLAARRAADDLGHGGAAAAAQVAGFRSAFAGGAVILALGAVLFVALLRKRHVEPVLQQTAAPAPADATG</sequence>
<keyword evidence="7" id="KW-0046">Antibiotic resistance</keyword>
<keyword evidence="11" id="KW-1185">Reference proteome</keyword>
<feature type="transmembrane region" description="Helical" evidence="8">
    <location>
        <begin position="281"/>
        <end position="304"/>
    </location>
</feature>
<dbReference type="InterPro" id="IPR036259">
    <property type="entry name" value="MFS_trans_sf"/>
</dbReference>
<dbReference type="InterPro" id="IPR004638">
    <property type="entry name" value="EmrB-like"/>
</dbReference>
<dbReference type="PROSITE" id="PS50850">
    <property type="entry name" value="MFS"/>
    <property type="match status" value="1"/>
</dbReference>
<feature type="transmembrane region" description="Helical" evidence="8">
    <location>
        <begin position="316"/>
        <end position="334"/>
    </location>
</feature>
<evidence type="ECO:0000259" key="9">
    <source>
        <dbReference type="PROSITE" id="PS50850"/>
    </source>
</evidence>
<evidence type="ECO:0000256" key="4">
    <source>
        <dbReference type="ARBA" id="ARBA00022692"/>
    </source>
</evidence>
<evidence type="ECO:0000256" key="2">
    <source>
        <dbReference type="ARBA" id="ARBA00022448"/>
    </source>
</evidence>
<reference evidence="11" key="1">
    <citation type="journal article" date="2019" name="Int. J. Syst. Evol. Microbiol.">
        <title>The Global Catalogue of Microorganisms (GCM) 10K type strain sequencing project: providing services to taxonomists for standard genome sequencing and annotation.</title>
        <authorList>
            <consortium name="The Broad Institute Genomics Platform"/>
            <consortium name="The Broad Institute Genome Sequencing Center for Infectious Disease"/>
            <person name="Wu L."/>
            <person name="Ma J."/>
        </authorList>
    </citation>
    <scope>NUCLEOTIDE SEQUENCE [LARGE SCALE GENOMIC DNA]</scope>
    <source>
        <strain evidence="11">JCM 7356</strain>
    </source>
</reference>
<evidence type="ECO:0000256" key="1">
    <source>
        <dbReference type="ARBA" id="ARBA00004651"/>
    </source>
</evidence>
<feature type="transmembrane region" description="Helical" evidence="8">
    <location>
        <begin position="61"/>
        <end position="80"/>
    </location>
</feature>
<dbReference type="PANTHER" id="PTHR42718">
    <property type="entry name" value="MAJOR FACILITATOR SUPERFAMILY MULTIDRUG TRANSPORTER MFSC"/>
    <property type="match status" value="1"/>
</dbReference>
<dbReference type="Proteomes" id="UP001500305">
    <property type="component" value="Unassembled WGS sequence"/>
</dbReference>
<protein>
    <submittedName>
        <fullName evidence="10">DHA2 family efflux MFS transporter permease subunit</fullName>
    </submittedName>
</protein>
<evidence type="ECO:0000256" key="8">
    <source>
        <dbReference type="SAM" id="Phobius"/>
    </source>
</evidence>
<feature type="transmembrane region" description="Helical" evidence="8">
    <location>
        <begin position="374"/>
        <end position="397"/>
    </location>
</feature>
<evidence type="ECO:0000313" key="11">
    <source>
        <dbReference type="Proteomes" id="UP001500305"/>
    </source>
</evidence>
<comment type="caution">
    <text evidence="10">The sequence shown here is derived from an EMBL/GenBank/DDBJ whole genome shotgun (WGS) entry which is preliminary data.</text>
</comment>
<keyword evidence="4 8" id="KW-0812">Transmembrane</keyword>
<keyword evidence="5 8" id="KW-1133">Transmembrane helix</keyword>
<feature type="transmembrane region" description="Helical" evidence="8">
    <location>
        <begin position="179"/>
        <end position="200"/>
    </location>
</feature>
<keyword evidence="2" id="KW-0813">Transport</keyword>
<dbReference type="PRINTS" id="PR01036">
    <property type="entry name" value="TCRTETB"/>
</dbReference>
<feature type="transmembrane region" description="Helical" evidence="8">
    <location>
        <begin position="456"/>
        <end position="475"/>
    </location>
</feature>
<feature type="transmembrane region" description="Helical" evidence="8">
    <location>
        <begin position="212"/>
        <end position="231"/>
    </location>
</feature>
<gene>
    <name evidence="10" type="ORF">GCM10010430_61280</name>
</gene>
<keyword evidence="6 8" id="KW-0472">Membrane</keyword>
<dbReference type="RefSeq" id="WP_344639779.1">
    <property type="nucleotide sequence ID" value="NZ_BAAATR010000035.1"/>
</dbReference>
<feature type="domain" description="Major facilitator superfamily (MFS) profile" evidence="9">
    <location>
        <begin position="26"/>
        <end position="479"/>
    </location>
</feature>
<dbReference type="NCBIfam" id="TIGR00711">
    <property type="entry name" value="efflux_EmrB"/>
    <property type="match status" value="1"/>
</dbReference>
<dbReference type="InterPro" id="IPR020846">
    <property type="entry name" value="MFS_dom"/>
</dbReference>